<reference evidence="5" key="1">
    <citation type="submission" date="2020-06" db="EMBL/GenBank/DDBJ databases">
        <authorList>
            <consortium name="Plant Systems Biology data submission"/>
        </authorList>
    </citation>
    <scope>NUCLEOTIDE SEQUENCE</scope>
    <source>
        <strain evidence="5">D6</strain>
    </source>
</reference>
<proteinExistence type="predicted"/>
<evidence type="ECO:0000256" key="3">
    <source>
        <dbReference type="PROSITE-ProRule" id="PRU00023"/>
    </source>
</evidence>
<feature type="repeat" description="ANK" evidence="3">
    <location>
        <begin position="194"/>
        <end position="216"/>
    </location>
</feature>
<gene>
    <name evidence="5" type="ORF">SEMRO_1752_G295340.1</name>
</gene>
<feature type="repeat" description="ANK" evidence="3">
    <location>
        <begin position="228"/>
        <end position="257"/>
    </location>
</feature>
<dbReference type="InterPro" id="IPR002110">
    <property type="entry name" value="Ankyrin_rpt"/>
</dbReference>
<dbReference type="Pfam" id="PF12796">
    <property type="entry name" value="Ank_2"/>
    <property type="match status" value="1"/>
</dbReference>
<evidence type="ECO:0000256" key="4">
    <source>
        <dbReference type="SAM" id="MobiDB-lite"/>
    </source>
</evidence>
<dbReference type="Proteomes" id="UP001153069">
    <property type="component" value="Unassembled WGS sequence"/>
</dbReference>
<dbReference type="InterPro" id="IPR036770">
    <property type="entry name" value="Ankyrin_rpt-contain_sf"/>
</dbReference>
<dbReference type="PROSITE" id="PS50088">
    <property type="entry name" value="ANK_REPEAT"/>
    <property type="match status" value="2"/>
</dbReference>
<evidence type="ECO:0000256" key="2">
    <source>
        <dbReference type="ARBA" id="ARBA00023043"/>
    </source>
</evidence>
<keyword evidence="2 3" id="KW-0040">ANK repeat</keyword>
<dbReference type="OrthoDB" id="341259at2759"/>
<dbReference type="PROSITE" id="PS50297">
    <property type="entry name" value="ANK_REP_REGION"/>
    <property type="match status" value="1"/>
</dbReference>
<evidence type="ECO:0000256" key="1">
    <source>
        <dbReference type="ARBA" id="ARBA00022737"/>
    </source>
</evidence>
<keyword evidence="6" id="KW-1185">Reference proteome</keyword>
<name>A0A9N8HSP0_9STRA</name>
<dbReference type="SMART" id="SM00248">
    <property type="entry name" value="ANK"/>
    <property type="match status" value="2"/>
</dbReference>
<evidence type="ECO:0000313" key="6">
    <source>
        <dbReference type="Proteomes" id="UP001153069"/>
    </source>
</evidence>
<evidence type="ECO:0000313" key="5">
    <source>
        <dbReference type="EMBL" id="CAB9525938.1"/>
    </source>
</evidence>
<organism evidence="5 6">
    <name type="scientific">Seminavis robusta</name>
    <dbReference type="NCBI Taxonomy" id="568900"/>
    <lineage>
        <taxon>Eukaryota</taxon>
        <taxon>Sar</taxon>
        <taxon>Stramenopiles</taxon>
        <taxon>Ochrophyta</taxon>
        <taxon>Bacillariophyta</taxon>
        <taxon>Bacillariophyceae</taxon>
        <taxon>Bacillariophycidae</taxon>
        <taxon>Naviculales</taxon>
        <taxon>Naviculaceae</taxon>
        <taxon>Seminavis</taxon>
    </lineage>
</organism>
<comment type="caution">
    <text evidence="5">The sequence shown here is derived from an EMBL/GenBank/DDBJ whole genome shotgun (WGS) entry which is preliminary data.</text>
</comment>
<dbReference type="AlphaFoldDB" id="A0A9N8HSP0"/>
<feature type="compositionally biased region" description="Acidic residues" evidence="4">
    <location>
        <begin position="16"/>
        <end position="26"/>
    </location>
</feature>
<protein>
    <submittedName>
        <fullName evidence="5">ANK</fullName>
    </submittedName>
</protein>
<feature type="region of interest" description="Disordered" evidence="4">
    <location>
        <begin position="1"/>
        <end position="26"/>
    </location>
</feature>
<dbReference type="PANTHER" id="PTHR24198:SF165">
    <property type="entry name" value="ANKYRIN REPEAT-CONTAINING PROTEIN-RELATED"/>
    <property type="match status" value="1"/>
</dbReference>
<dbReference type="EMBL" id="CAICTM010001750">
    <property type="protein sequence ID" value="CAB9525938.1"/>
    <property type="molecule type" value="Genomic_DNA"/>
</dbReference>
<feature type="region of interest" description="Disordered" evidence="4">
    <location>
        <begin position="38"/>
        <end position="83"/>
    </location>
</feature>
<dbReference type="Gene3D" id="1.25.40.20">
    <property type="entry name" value="Ankyrin repeat-containing domain"/>
    <property type="match status" value="1"/>
</dbReference>
<dbReference type="PANTHER" id="PTHR24198">
    <property type="entry name" value="ANKYRIN REPEAT AND PROTEIN KINASE DOMAIN-CONTAINING PROTEIN"/>
    <property type="match status" value="1"/>
</dbReference>
<sequence>MAPNNTAHMPPSGVDLQDEDDGDDLEVDDRKIAALVRSLSGQRLDMETTRPPRQSSAGVALQEGRANPLRRAATTSSAVPSGSTEVLEQKKIISRRMRRATIYAPPANLPVAPHKRKSCTNGSISTAQAPDVCLLLILGGASFKSDTDSFVGVTNERIRSYSLEISQAIRNNELPLIRKLFSSGAANVDGCTNHGESTVHLAARLGRLDILKFLVDEAGVSLRVKDDNGRTPLHDACWTNSDNFELIHFLLAHSPDLLFVFDKKGYSAFQYIPQKCWGEWSQFLHSHAAFLREKVNDCRHRKTKDQLSDAQKRVQALLLKASQFGIGMEGIQCATSA</sequence>
<keyword evidence="1" id="KW-0677">Repeat</keyword>
<dbReference type="SUPFAM" id="SSF48403">
    <property type="entry name" value="Ankyrin repeat"/>
    <property type="match status" value="1"/>
</dbReference>
<feature type="compositionally biased region" description="Polar residues" evidence="4">
    <location>
        <begin position="73"/>
        <end position="83"/>
    </location>
</feature>
<accession>A0A9N8HSP0</accession>